<evidence type="ECO:0000256" key="13">
    <source>
        <dbReference type="ARBA" id="ARBA00023204"/>
    </source>
</evidence>
<evidence type="ECO:0000256" key="15">
    <source>
        <dbReference type="ARBA" id="ARBA00053603"/>
    </source>
</evidence>
<protein>
    <recommendedName>
        <fullName evidence="3 16">DNA polymerase I</fullName>
        <ecNumber evidence="2 16">2.7.7.7</ecNumber>
    </recommendedName>
</protein>
<evidence type="ECO:0000256" key="17">
    <source>
        <dbReference type="RuleBase" id="RU004460"/>
    </source>
</evidence>
<dbReference type="CDD" id="cd09898">
    <property type="entry name" value="H3TH_53EXO"/>
    <property type="match status" value="1"/>
</dbReference>
<evidence type="ECO:0000256" key="7">
    <source>
        <dbReference type="ARBA" id="ARBA00022722"/>
    </source>
</evidence>
<evidence type="ECO:0000256" key="16">
    <source>
        <dbReference type="NCBIfam" id="TIGR00593"/>
    </source>
</evidence>
<keyword evidence="7" id="KW-0540">Nuclease</keyword>
<dbReference type="InterPro" id="IPR012337">
    <property type="entry name" value="RNaseH-like_sf"/>
</dbReference>
<dbReference type="CDD" id="cd08637">
    <property type="entry name" value="DNA_pol_A_pol_I_C"/>
    <property type="match status" value="1"/>
</dbReference>
<dbReference type="InterPro" id="IPR018320">
    <property type="entry name" value="DNA_polymerase_1"/>
</dbReference>
<dbReference type="InterPro" id="IPR020045">
    <property type="entry name" value="DNA_polI_H3TH"/>
</dbReference>
<dbReference type="InterPro" id="IPR020046">
    <property type="entry name" value="5-3_exonucl_a-hlix_arch_N"/>
</dbReference>
<dbReference type="GO" id="GO:0006302">
    <property type="term" value="P:double-strand break repair"/>
    <property type="evidence" value="ECO:0007669"/>
    <property type="project" value="TreeGrafter"/>
</dbReference>
<organism evidence="21 22">
    <name type="scientific">Streptomyces montanus</name>
    <dbReference type="NCBI Taxonomy" id="2580423"/>
    <lineage>
        <taxon>Bacteria</taxon>
        <taxon>Bacillati</taxon>
        <taxon>Actinomycetota</taxon>
        <taxon>Actinomycetes</taxon>
        <taxon>Kitasatosporales</taxon>
        <taxon>Streptomycetaceae</taxon>
        <taxon>Streptomyces</taxon>
    </lineage>
</organism>
<dbReference type="FunFam" id="1.10.150.20:FF:000002">
    <property type="entry name" value="DNA polymerase I"/>
    <property type="match status" value="1"/>
</dbReference>
<dbReference type="InterPro" id="IPR036279">
    <property type="entry name" value="5-3_exonuclease_C_sf"/>
</dbReference>
<keyword evidence="4 17" id="KW-0808">Transferase</keyword>
<evidence type="ECO:0000256" key="10">
    <source>
        <dbReference type="ARBA" id="ARBA00022839"/>
    </source>
</evidence>
<name>A0A5R9FCR6_9ACTN</name>
<gene>
    <name evidence="17 21" type="primary">polA</name>
    <name evidence="21" type="ORF">FE633_39075</name>
</gene>
<dbReference type="SUPFAM" id="SSF53098">
    <property type="entry name" value="Ribonuclease H-like"/>
    <property type="match status" value="1"/>
</dbReference>
<dbReference type="NCBIfam" id="TIGR00593">
    <property type="entry name" value="pola"/>
    <property type="match status" value="1"/>
</dbReference>
<evidence type="ECO:0000313" key="21">
    <source>
        <dbReference type="EMBL" id="TLS40931.1"/>
    </source>
</evidence>
<sequence length="908" mass="98801">MAETASKKTEKTSGGGRPRLMLMDGHSLAYRAFFALPAENFTTATGQPTNAIYGFASMLANTLRDEEPTHFAVAFDVSRKTWRSEEFTEYKANRSKTPDEFKGQVELIGELLDAMRAERFAVDGFEADDVIATLATQAEAEGFEVLIVTGDRDSFQLVSEHTTVLYPTKGVSELTRFTPEKVFEKYGLTPTQYPDFAALRGDPSDNLPGIPGVGEKTAAKWINQFGSFAELVERAEEVKGKAGQNFRDHLESVKLNRRLTELERHVELPRTVADLERAAYDRKAVAVVLDTLEIRNPSLRERLLAVDPGADEAEPRQVVAEGVALEGAVLGAGELKSWLAEHGTEALGVATVDTWALGTGHVAEVALAAAAGPAAWFDPSQLDEGDENAFAQWLADPEKPKVLHNAKGAMRVFAEHGWSITGVSMDTALAAYLVKPGRRSFDLEALSLEYLGRELAPAAAADGQLAFGADETAEAEALMVQARAVLDLGEAFGGRLQEVGAADLLGDMELPTSALLARMERHGIAADRAHLEAMEQMFAGAVQQAVKEAHAAAGHEFNLGSPKQLQEVLFGELGLPKTKKTKTGYTTDADALAWLATQTDNELPVIMLRHREQAKLRVTVEGLIKTIAADGRIHTTFNQTVAATGRLSSTDPNLQNIPVRTDEGRAIRRGFVVGEGFESLMTADYSQIELRVMAHLSEDAGLIEAFTSGEDLHTTAASQVFAVEPAAVDAEMRRKIKAMSYGLAYGLSAFGLSQQLNIDAGEARALMDAYFERFGGVRDYLRRAVDEARATGYTATLFGRRRYLPDLNSDNRQRREAAERMALNAPIQGTAADIVKIAMLNVDRALTEANLKSRMLLQVHDEIVLEIAPGERDLAEELVRREMADAVRLRAPLDVSVGSGHDWESAAH</sequence>
<dbReference type="Pfam" id="PF02739">
    <property type="entry name" value="5_3_exonuc_N"/>
    <property type="match status" value="1"/>
</dbReference>
<dbReference type="EC" id="2.7.7.7" evidence="2 16"/>
<keyword evidence="5 17" id="KW-0548">Nucleotidyltransferase</keyword>
<dbReference type="NCBIfam" id="NF004397">
    <property type="entry name" value="PRK05755.1"/>
    <property type="match status" value="1"/>
</dbReference>
<comment type="similarity">
    <text evidence="1 17">Belongs to the DNA polymerase type-A family.</text>
</comment>
<evidence type="ECO:0000313" key="22">
    <source>
        <dbReference type="Proteomes" id="UP000305906"/>
    </source>
</evidence>
<dbReference type="CDD" id="cd06140">
    <property type="entry name" value="DNA_polA_I_Bacillus_like_exo"/>
    <property type="match status" value="1"/>
</dbReference>
<proteinExistence type="inferred from homology"/>
<dbReference type="InterPro" id="IPR002298">
    <property type="entry name" value="DNA_polymerase_A"/>
</dbReference>
<dbReference type="Gene3D" id="3.30.420.10">
    <property type="entry name" value="Ribonuclease H-like superfamily/Ribonuclease H"/>
    <property type="match status" value="1"/>
</dbReference>
<evidence type="ECO:0000256" key="9">
    <source>
        <dbReference type="ARBA" id="ARBA00022801"/>
    </source>
</evidence>
<dbReference type="GO" id="GO:0008409">
    <property type="term" value="F:5'-3' exonuclease activity"/>
    <property type="evidence" value="ECO:0007669"/>
    <property type="project" value="InterPro"/>
</dbReference>
<dbReference type="Gene3D" id="1.10.150.20">
    <property type="entry name" value="5' to 3' exonuclease, C-terminal subdomain"/>
    <property type="match status" value="2"/>
</dbReference>
<dbReference type="SMART" id="SM00482">
    <property type="entry name" value="POLAc"/>
    <property type="match status" value="1"/>
</dbReference>
<dbReference type="Pfam" id="PF01367">
    <property type="entry name" value="5_3_exonuc"/>
    <property type="match status" value="1"/>
</dbReference>
<dbReference type="InterPro" id="IPR002562">
    <property type="entry name" value="3'-5'_exonuclease_dom"/>
</dbReference>
<dbReference type="SUPFAM" id="SSF47807">
    <property type="entry name" value="5' to 3' exonuclease, C-terminal subdomain"/>
    <property type="match status" value="1"/>
</dbReference>
<dbReference type="Proteomes" id="UP000305906">
    <property type="component" value="Unassembled WGS sequence"/>
</dbReference>
<evidence type="ECO:0000256" key="11">
    <source>
        <dbReference type="ARBA" id="ARBA00022932"/>
    </source>
</evidence>
<dbReference type="EMBL" id="VBZC01000066">
    <property type="protein sequence ID" value="TLS40931.1"/>
    <property type="molecule type" value="Genomic_DNA"/>
</dbReference>
<evidence type="ECO:0000256" key="1">
    <source>
        <dbReference type="ARBA" id="ARBA00007705"/>
    </source>
</evidence>
<dbReference type="FunFam" id="3.40.50.1010:FF:000001">
    <property type="entry name" value="DNA polymerase I"/>
    <property type="match status" value="1"/>
</dbReference>
<evidence type="ECO:0000259" key="19">
    <source>
        <dbReference type="SMART" id="SM00475"/>
    </source>
</evidence>
<dbReference type="InterPro" id="IPR036397">
    <property type="entry name" value="RNaseH_sf"/>
</dbReference>
<dbReference type="Pfam" id="PF22619">
    <property type="entry name" value="DNA_polI_exo1"/>
    <property type="match status" value="1"/>
</dbReference>
<feature type="domain" description="5'-3' exonuclease" evidence="19">
    <location>
        <begin position="16"/>
        <end position="278"/>
    </location>
</feature>
<dbReference type="InterPro" id="IPR002421">
    <property type="entry name" value="5-3_exonuclease"/>
</dbReference>
<dbReference type="InterPro" id="IPR054690">
    <property type="entry name" value="DNA_polI_exonuclease"/>
</dbReference>
<evidence type="ECO:0000256" key="5">
    <source>
        <dbReference type="ARBA" id="ARBA00022695"/>
    </source>
</evidence>
<dbReference type="GO" id="GO:0003677">
    <property type="term" value="F:DNA binding"/>
    <property type="evidence" value="ECO:0007669"/>
    <property type="project" value="UniProtKB-UniRule"/>
</dbReference>
<comment type="catalytic activity">
    <reaction evidence="14 17">
        <text>DNA(n) + a 2'-deoxyribonucleoside 5'-triphosphate = DNA(n+1) + diphosphate</text>
        <dbReference type="Rhea" id="RHEA:22508"/>
        <dbReference type="Rhea" id="RHEA-COMP:17339"/>
        <dbReference type="Rhea" id="RHEA-COMP:17340"/>
        <dbReference type="ChEBI" id="CHEBI:33019"/>
        <dbReference type="ChEBI" id="CHEBI:61560"/>
        <dbReference type="ChEBI" id="CHEBI:173112"/>
        <dbReference type="EC" id="2.7.7.7"/>
    </reaction>
</comment>
<dbReference type="AlphaFoldDB" id="A0A5R9FCR6"/>
<dbReference type="Gene3D" id="3.30.70.370">
    <property type="match status" value="1"/>
</dbReference>
<evidence type="ECO:0000256" key="14">
    <source>
        <dbReference type="ARBA" id="ARBA00049244"/>
    </source>
</evidence>
<keyword evidence="11 17" id="KW-0239">DNA-directed DNA polymerase</keyword>
<evidence type="ECO:0000256" key="12">
    <source>
        <dbReference type="ARBA" id="ARBA00023125"/>
    </source>
</evidence>
<evidence type="ECO:0000259" key="20">
    <source>
        <dbReference type="SMART" id="SM00482"/>
    </source>
</evidence>
<keyword evidence="6 17" id="KW-0235">DNA replication</keyword>
<reference evidence="21 22" key="1">
    <citation type="submission" date="2019-05" db="EMBL/GenBank/DDBJ databases">
        <title>Streptomyces sp. NEAU-C151, a novel actinomycete isolated from soil.</title>
        <authorList>
            <person name="Han L."/>
            <person name="Jiang H."/>
        </authorList>
    </citation>
    <scope>NUCLEOTIDE SEQUENCE [LARGE SCALE GENOMIC DNA]</scope>
    <source>
        <strain evidence="21 22">NEAU-C151</strain>
    </source>
</reference>
<dbReference type="RefSeq" id="WP_138049916.1">
    <property type="nucleotide sequence ID" value="NZ_VBZC01000066.1"/>
</dbReference>
<dbReference type="FunFam" id="1.20.1060.10:FF:000001">
    <property type="entry name" value="DNA polymerase I"/>
    <property type="match status" value="1"/>
</dbReference>
<dbReference type="CDD" id="cd09859">
    <property type="entry name" value="PIN_53EXO"/>
    <property type="match status" value="1"/>
</dbReference>
<evidence type="ECO:0000256" key="8">
    <source>
        <dbReference type="ARBA" id="ARBA00022763"/>
    </source>
</evidence>
<dbReference type="GO" id="GO:0003887">
    <property type="term" value="F:DNA-directed DNA polymerase activity"/>
    <property type="evidence" value="ECO:0007669"/>
    <property type="project" value="UniProtKB-UniRule"/>
</dbReference>
<dbReference type="GO" id="GO:0006261">
    <property type="term" value="P:DNA-templated DNA replication"/>
    <property type="evidence" value="ECO:0007669"/>
    <property type="project" value="UniProtKB-UniRule"/>
</dbReference>
<dbReference type="Gene3D" id="1.20.1060.10">
    <property type="entry name" value="Taq DNA Polymerase, Chain T, domain 4"/>
    <property type="match status" value="1"/>
</dbReference>
<dbReference type="GO" id="GO:0008408">
    <property type="term" value="F:3'-5' exonuclease activity"/>
    <property type="evidence" value="ECO:0007669"/>
    <property type="project" value="InterPro"/>
</dbReference>
<keyword evidence="9" id="KW-0378">Hydrolase</keyword>
<dbReference type="InterPro" id="IPR029060">
    <property type="entry name" value="PIN-like_dom_sf"/>
</dbReference>
<keyword evidence="13 17" id="KW-0234">DNA repair</keyword>
<dbReference type="SUPFAM" id="SSF88723">
    <property type="entry name" value="PIN domain-like"/>
    <property type="match status" value="1"/>
</dbReference>
<keyword evidence="22" id="KW-1185">Reference proteome</keyword>
<dbReference type="InterPro" id="IPR043502">
    <property type="entry name" value="DNA/RNA_pol_sf"/>
</dbReference>
<evidence type="ECO:0000256" key="4">
    <source>
        <dbReference type="ARBA" id="ARBA00022679"/>
    </source>
</evidence>
<keyword evidence="8 17" id="KW-0227">DNA damage</keyword>
<dbReference type="SMART" id="SM00279">
    <property type="entry name" value="HhH2"/>
    <property type="match status" value="1"/>
</dbReference>
<feature type="domain" description="3'-5' exonuclease" evidence="18">
    <location>
        <begin position="326"/>
        <end position="497"/>
    </location>
</feature>
<dbReference type="PRINTS" id="PR00868">
    <property type="entry name" value="DNAPOLI"/>
</dbReference>
<dbReference type="PANTHER" id="PTHR10133">
    <property type="entry name" value="DNA POLYMERASE I"/>
    <property type="match status" value="1"/>
</dbReference>
<evidence type="ECO:0000256" key="2">
    <source>
        <dbReference type="ARBA" id="ARBA00012417"/>
    </source>
</evidence>
<dbReference type="Gene3D" id="3.40.50.1010">
    <property type="entry name" value="5'-nuclease"/>
    <property type="match status" value="1"/>
</dbReference>
<accession>A0A5R9FCR6</accession>
<dbReference type="PANTHER" id="PTHR10133:SF27">
    <property type="entry name" value="DNA POLYMERASE NU"/>
    <property type="match status" value="1"/>
</dbReference>
<dbReference type="InterPro" id="IPR001098">
    <property type="entry name" value="DNA-dir_DNA_pol_A_palm_dom"/>
</dbReference>
<comment type="caution">
    <text evidence="21">The sequence shown here is derived from an EMBL/GenBank/DDBJ whole genome shotgun (WGS) entry which is preliminary data.</text>
</comment>
<evidence type="ECO:0000259" key="18">
    <source>
        <dbReference type="SMART" id="SM00474"/>
    </source>
</evidence>
<dbReference type="SMART" id="SM00475">
    <property type="entry name" value="53EXOc"/>
    <property type="match status" value="1"/>
</dbReference>
<dbReference type="SUPFAM" id="SSF56672">
    <property type="entry name" value="DNA/RNA polymerases"/>
    <property type="match status" value="1"/>
</dbReference>
<feature type="domain" description="DNA-directed DNA polymerase family A palm" evidence="20">
    <location>
        <begin position="664"/>
        <end position="871"/>
    </location>
</feature>
<dbReference type="SMART" id="SM00474">
    <property type="entry name" value="35EXOc"/>
    <property type="match status" value="1"/>
</dbReference>
<evidence type="ECO:0000256" key="3">
    <source>
        <dbReference type="ARBA" id="ARBA00020311"/>
    </source>
</evidence>
<evidence type="ECO:0000256" key="6">
    <source>
        <dbReference type="ARBA" id="ARBA00022705"/>
    </source>
</evidence>
<comment type="function">
    <text evidence="15">In addition to polymerase activity, this DNA polymerase exhibits 3'-5' and 5'-3' exonuclease activity.</text>
</comment>
<dbReference type="Pfam" id="PF00476">
    <property type="entry name" value="DNA_pol_A"/>
    <property type="match status" value="1"/>
</dbReference>
<keyword evidence="12 17" id="KW-0238">DNA-binding</keyword>
<dbReference type="FunFam" id="1.10.150.20:FF:000003">
    <property type="entry name" value="DNA polymerase I"/>
    <property type="match status" value="1"/>
</dbReference>
<keyword evidence="10" id="KW-0269">Exonuclease</keyword>
<dbReference type="InterPro" id="IPR008918">
    <property type="entry name" value="HhH2"/>
</dbReference>